<dbReference type="InterPro" id="IPR011704">
    <property type="entry name" value="ATPase_dyneun-rel_AAA"/>
</dbReference>
<dbReference type="GO" id="GO:0016887">
    <property type="term" value="F:ATP hydrolysis activity"/>
    <property type="evidence" value="ECO:0007669"/>
    <property type="project" value="InterPro"/>
</dbReference>
<feature type="compositionally biased region" description="Acidic residues" evidence="8">
    <location>
        <begin position="4540"/>
        <end position="4557"/>
    </location>
</feature>
<feature type="coiled-coil region" evidence="7">
    <location>
        <begin position="1283"/>
        <end position="1310"/>
    </location>
</feature>
<accession>Q22MZ2</accession>
<feature type="domain" description="RZ-type" evidence="9">
    <location>
        <begin position="3783"/>
        <end position="3859"/>
    </location>
</feature>
<dbReference type="InParanoid" id="Q22MZ2"/>
<dbReference type="SUPFAM" id="SSF52540">
    <property type="entry name" value="P-loop containing nucleoside triphosphate hydrolases"/>
    <property type="match status" value="2"/>
</dbReference>
<dbReference type="SMART" id="SM00382">
    <property type="entry name" value="AAA"/>
    <property type="match status" value="2"/>
</dbReference>
<dbReference type="InterPro" id="IPR027417">
    <property type="entry name" value="P-loop_NTPase"/>
</dbReference>
<dbReference type="Pfam" id="PF20173">
    <property type="entry name" value="ZnF_RZ-type"/>
    <property type="match status" value="1"/>
</dbReference>
<dbReference type="InterPro" id="IPR031248">
    <property type="entry name" value="RNF213"/>
</dbReference>
<dbReference type="HOGENOM" id="CLU_225433_0_0_1"/>
<evidence type="ECO:0000313" key="10">
    <source>
        <dbReference type="EMBL" id="EAR86280.2"/>
    </source>
</evidence>
<dbReference type="GO" id="GO:0005524">
    <property type="term" value="F:ATP binding"/>
    <property type="evidence" value="ECO:0007669"/>
    <property type="project" value="InterPro"/>
</dbReference>
<reference evidence="11" key="1">
    <citation type="journal article" date="2006" name="PLoS Biol.">
        <title>Macronuclear genome sequence of the ciliate Tetrahymena thermophila, a model eukaryote.</title>
        <authorList>
            <person name="Eisen J.A."/>
            <person name="Coyne R.S."/>
            <person name="Wu M."/>
            <person name="Wu D."/>
            <person name="Thiagarajan M."/>
            <person name="Wortman J.R."/>
            <person name="Badger J.H."/>
            <person name="Ren Q."/>
            <person name="Amedeo P."/>
            <person name="Jones K.M."/>
            <person name="Tallon L.J."/>
            <person name="Delcher A.L."/>
            <person name="Salzberg S.L."/>
            <person name="Silva J.C."/>
            <person name="Haas B.J."/>
            <person name="Majoros W.H."/>
            <person name="Farzad M."/>
            <person name="Carlton J.M."/>
            <person name="Smith R.K. Jr."/>
            <person name="Garg J."/>
            <person name="Pearlman R.E."/>
            <person name="Karrer K.M."/>
            <person name="Sun L."/>
            <person name="Manning G."/>
            <person name="Elde N.C."/>
            <person name="Turkewitz A.P."/>
            <person name="Asai D.J."/>
            <person name="Wilkes D.E."/>
            <person name="Wang Y."/>
            <person name="Cai H."/>
            <person name="Collins K."/>
            <person name="Stewart B.A."/>
            <person name="Lee S.R."/>
            <person name="Wilamowska K."/>
            <person name="Weinberg Z."/>
            <person name="Ruzzo W.L."/>
            <person name="Wloga D."/>
            <person name="Gaertig J."/>
            <person name="Frankel J."/>
            <person name="Tsao C.-C."/>
            <person name="Gorovsky M.A."/>
            <person name="Keeling P.J."/>
            <person name="Waller R.F."/>
            <person name="Patron N.J."/>
            <person name="Cherry J.M."/>
            <person name="Stover N.A."/>
            <person name="Krieger C.J."/>
            <person name="del Toro C."/>
            <person name="Ryder H.F."/>
            <person name="Williamson S.C."/>
            <person name="Barbeau R.A."/>
            <person name="Hamilton E.P."/>
            <person name="Orias E."/>
        </authorList>
    </citation>
    <scope>NUCLEOTIDE SEQUENCE [LARGE SCALE GENOMIC DNA]</scope>
    <source>
        <strain evidence="11">SB210</strain>
    </source>
</reference>
<dbReference type="EMBL" id="GG662720">
    <property type="protein sequence ID" value="EAR86280.2"/>
    <property type="molecule type" value="Genomic_DNA"/>
</dbReference>
<comment type="subcellular location">
    <subcellularLocation>
        <location evidence="1">Cytoplasm</location>
    </subcellularLocation>
</comment>
<dbReference type="GO" id="GO:0008270">
    <property type="term" value="F:zinc ion binding"/>
    <property type="evidence" value="ECO:0007669"/>
    <property type="project" value="UniProtKB-KW"/>
</dbReference>
<dbReference type="GeneID" id="7833560"/>
<keyword evidence="6" id="KW-0391">Immunity</keyword>
<evidence type="ECO:0000313" key="11">
    <source>
        <dbReference type="Proteomes" id="UP000009168"/>
    </source>
</evidence>
<keyword evidence="3" id="KW-0479">Metal-binding</keyword>
<feature type="coiled-coil region" evidence="7">
    <location>
        <begin position="1335"/>
        <end position="1373"/>
    </location>
</feature>
<dbReference type="InterPro" id="IPR046439">
    <property type="entry name" value="ZF_RZ_dom"/>
</dbReference>
<proteinExistence type="predicted"/>
<keyword evidence="11" id="KW-1185">Reference proteome</keyword>
<gene>
    <name evidence="10" type="ORF">TTHERM_00028820</name>
</gene>
<keyword evidence="7" id="KW-0175">Coiled coil</keyword>
<keyword evidence="2" id="KW-0963">Cytoplasm</keyword>
<evidence type="ECO:0000256" key="5">
    <source>
        <dbReference type="ARBA" id="ARBA00022833"/>
    </source>
</evidence>
<dbReference type="PROSITE" id="PS51981">
    <property type="entry name" value="ZF_RZ"/>
    <property type="match status" value="1"/>
</dbReference>
<dbReference type="GO" id="GO:0004842">
    <property type="term" value="F:ubiquitin-protein transferase activity"/>
    <property type="evidence" value="ECO:0007669"/>
    <property type="project" value="InterPro"/>
</dbReference>
<evidence type="ECO:0000256" key="1">
    <source>
        <dbReference type="ARBA" id="ARBA00004496"/>
    </source>
</evidence>
<dbReference type="GO" id="GO:0002376">
    <property type="term" value="P:immune system process"/>
    <property type="evidence" value="ECO:0007669"/>
    <property type="project" value="UniProtKB-KW"/>
</dbReference>
<evidence type="ECO:0000256" key="7">
    <source>
        <dbReference type="SAM" id="Coils"/>
    </source>
</evidence>
<dbReference type="Proteomes" id="UP000009168">
    <property type="component" value="Unassembled WGS sequence"/>
</dbReference>
<dbReference type="PANTHER" id="PTHR22605:SF1">
    <property type="entry name" value="RZ-TYPE DOMAIN-CONTAINING PROTEIN"/>
    <property type="match status" value="1"/>
</dbReference>
<feature type="compositionally biased region" description="Polar residues" evidence="8">
    <location>
        <begin position="4526"/>
        <end position="4535"/>
    </location>
</feature>
<protein>
    <submittedName>
        <fullName evidence="10">AAA domain, dynein subfamily protein</fullName>
    </submittedName>
</protein>
<evidence type="ECO:0000256" key="6">
    <source>
        <dbReference type="ARBA" id="ARBA00022859"/>
    </source>
</evidence>
<keyword evidence="4" id="KW-0863">Zinc-finger</keyword>
<feature type="coiled-coil region" evidence="7">
    <location>
        <begin position="4480"/>
        <end position="4511"/>
    </location>
</feature>
<sequence>MFSINNQRLSNIQKSGLDVGQVEDQKVLENNYKDIKIYPNLLNDQHSRIETTNQNKSIQIQQPQIDNRLSKESEISKNLNSNLNINLQSNIQQNQNKMTIYLQTPNNESYLNLKSTKVQLINSTKKTELKLANHYQEDANHPLLRNWKKENVEQKLYLYSQKQLSEIQQLNQNEFLLIFENDQGSKKLQFTLPQDSDVFFIDSSTLEDKLNQDDKAYNKQINSECLTEFALQLLLKDSFVKFIKFCNQFDTKFNRGKFVNQLISFGFKDANQEFDLKTFLIFLFAQSVNKELSIITPRIKIYDIFINLYKDESDRKRISQASDQLNNCKDWHAIKKLIEEVFLNDATFEQSKDYYKIKNTFNLNICAKAIFMSKIKTEFEPNLNEIFNQEYMDDSGMTTEDYRELFIGQTFQIKNENALQYLEQNISLINFLFEKTQKFDIKAYENVKKTVYSVVIKYFNNKDLIETQKLLRSKKQIFEKLHIESDYFLKQLKFNEKLLEINLEDIKQEDIQIFDSILNSQNNNLDVLLQILSRIKVLNLDEKSTMNKIFETLNKKIVHQMQQINQGQDQQQKMGQLKQILYKIFINNWNNLENSQKIKQSIKFEVCRYDFQRQYKQQLVEEEKSLFTFFIQNQDIIQNILEIDSSIQKELELPQDVKSKLIEKMYEILLEKIYKIEDNQEFCKFLKNMGDDSIKQKVFEKNSNLVIKSLQDKAHQLIQKGQIKQMEEWNIQYILEQKVFELLFSVLINKKDFNKSEIFSIIKQIISKNENLQGTTWKDYKKINEKKDIFKKFIEFCGIKKTNGFEVFETFYNQYSKLKCFIQLMKNLNVTDIDDQKQLLDSVDKDENQEVKAIQEKFNKIIDENNSLIGTSQYLVDLKLFDQISNTYSIKNQTIDETMNQINSFALPFLESIYRYLLEQEFPDLVQDFQNEEIEQFKNDKDVQTRNCYQFLNTHFKDHFSLNKEILFQEYENLSMICEQKFQKKISSTFFIQFIQQGYHKIIDYELLTQIQKTAKNLKMVFPPNYQKQLESLQILISSQDLSKKQFFEGTQQIQVYLDTYINETVQNCENRQVDRKFLKDQIIPFISPIFNVMDLHSNFKNEVDLQELLFDDDNDLANRIQHYIQIKKYLEEFNKSLNSNIFVYIQQIILFFYKDEKCKEIRQKIEDISKFKDYIQQKFMELGKSQAQNSVKVLQMFMQFALIHINVNDAYLEKNQSQKVNKQDRSQAYSYQQQGDERNYKVTYKTQKKVNNKEKTEEYNEEQIFQIIQRLNIISGQQLDEAYKSETEKEQFKENRKRLEEIYTLIQKNLIQILEKYIQYGYLDGFIKEIDILIDDKQSNIESVIKNIENIVEEKENQIQEWKLVIEEAQKQYPFLKLIIPQCYPDILRYFQKLLNVNANQNSSDTIKNSIKIKHQQFGQSNSMLQFNVEEMITFYHMNTESLAKELLKNKDQIRLNTINEKISLLGQYLNKQFQQEKKVLKISDKTFRKNQYDKLEASKIQCESYGDLCKQLLLFFGDKNKQPDKLQFFFANQQTTEMDIEAFLNRVIYFEMENESRHFFIIDFKKLKYQVQKFATEQIDKYMNTEDKQFQTKNKLIILYLFNQNNEYSNDQDDETTEDCIRIPLTEEYKRKTPQYQNQNIHLFKSHQAGVGKTFQIQKQIELTNQLLINIPAHQFQNIDNLLKILRSKRKQIQNQQQIHGIHIEIIYDQQDKISLLLFQILVLKCISFNQNKFFNFSSQSHFYVEQSNYYGIKYANILTHIQSIQSNTIYFNLSQLSVSNQFTSDDQTMLRYLNGLKQGAQYLMDKDFVRFEAFPNQKVENKKIFTDTEAIQLIQLFFNKYMEEYKIKQNLTYQHIVMFKQQFVTQIKEMEQDPNYTSYQIKELMNNASPEQIENIKQLRYNIINIFLEQSLKNTFLNSSNQNQSQNSKNYYETYMKELYEKISNEINIQPKTSKYNWNYKQYQTEGTNTISTHQNIQKQNQQNRDSSTSLLTCLNRLFSCFKNTSSQKYFTSPSLQQSEMKYLIKAQTSDHKDNNKVASQIEIENLKLSDDEERIQQMNTILQYDQAIKNLIFFINGSIIAAIFKDDREDQIILKLEQLMRTFISQVNRISNIKINIDEELQLRIPHIGQTEDEYTLLRTLVYICSRNPSKFIDEKSQQQKPELSRILQERAFTKDNTCKLIQIAFKIYSGVPLVIMGETGIGKTVNIQILTEIMGFSFEVLRLSAGTTVDQIIKFMKDIKKKYHDNSKVVIFFDEINTNQNIYGLLKEIFFDKSVNGKKIFKNNQNLVCIAACNPYEYVLKKNQNGFEAGYLTRIQLEKTKKANLTYHVYPLPESMLPFVVNYGQLEEKVEEKNIYQMLKKINFRSKYTSQSNQLDVNMKKNFDNTVNIFSEEELSCIQQLIMASQQYIRCQQGTSRSASLRDISRTIKFIEYFMKVYFLKRGDTNTQTQKQKSCILALYLCYQIRLNSQKQREEYQKVIQYIQSKYEFFNKINNPLFFDKTINEELDFFINQLKIDSKLISKNRALKENCFCIALCILTKTPLFITGEPGTSKTLSFTLVINSFKGISSSSQFLQGFPSIKEFYIQGNLQTQSEEIRQAFQQAKQVKTEGILPVVFFDEAGQAELSENNPNKVLHELLDEGDVSFIASSNYSLDYAKQNRCLHLQRNKNNLEDLKEFVNQLVCSNTSLKTVLKEFCQIYFNFHGKLKNYIHNSRDFYFTIKYCVSMFNKNPSIFQEEKDLVNLLYRAMIKNFSGYDQNTNLIIEEFKKIFQKYKDDIQQVNTLEIIEECFKPICEDFVYHSRFPMLITDNTDQGIQFAKLQLEKNKLQSQVKAGSHFKKDYYEDKTREISSINASIEQNYSIISVNQDYIYAVYYDFFTMNFSRIGDKQKFRLNYKQIQTRIEVPQNYLFIMIVTKDQYMKMDLALLNRFEKHVFSEKLIFQKQQKAIIDNIMNEFKIIKQPFQKDKNFLSFIKKSYIFGMIQAECKKLEESQYNLVEEFYQKDYLLEKCKDLIGNLSKKYDIIRLRNKDTIDYFNAWNQKIYLDNLIEFIKFEKNKQKKDFHSIIYTNSYLYSNYKVLLKEIGFETLLIDLSLIKQKFVFQQQTEDYYQGNYNLMIIKISCLEENPQNIYYVRSFINECRQKYQNIKQKSIIIIIQYSNSQHYRLPFCLEWEQYQIDNLLPYAYTQSSLQKSSEIQEINQILNYRNIHGKNERQILENKKIFSYFTQMHGFCSKLIQRMTFRFEPDKEQFYQYYESIREILEKHFQGQNSFVYNHFYDYFVQYLKQNSDQDDVWSYKFDLIKGLNYEKQMINYLKNKVESVLLIIFSKYEDQNLLTNFHKIQKLPHQKQNLYMGIFQKYINQTIQISDGSEIKRIPYIELKFIFSNIIYNKIEQTKKIYESNDTNQVYQNHFSEEVKIFKDILNFDNLNDYIEDYLFYRDIKLDINNNKIQYYAIFCDKLLKQLNQKKFFKEYYNIHELFWNNEKILTEILDLIYIFNCPQKTTDLAQFLVDKEVFVNKKDILENVSEYYYLVLQKMQNVQIQQIEHFIRIFPLQKSAQRFQIISQCYKSYGNLINIKEISKILKEGYENDTFENKNFNQNEISLFLVSLGDNNNINQIDKQYLQLYLLKLIFNEDSSFLKKIQSNEVQKRPQFLFIDGFKKVLQSNSFDPYEFPWCKENYIKKLDELEQNKQNFLVLATLKMMKQEIRDSLFNEQQIQIYNKTQNLKNQSSLVKFIIYLASTVMDQNDQINQFRQFIGPQSSQFIQKIYIPFNSLTKQQIQAIEIKNVLDSVKDKTKVYQCTCGFVYAVGNCGKNMVTVKCNSCNKNIGGANHININQEYQQQNIQEQIGFIHEFIEDKYFAPRQIDPLAFRFGNLVIYCLMFISSNKNQQDEKNYIEKMTNQWKIIKEFLKLTDEQLLVIAVQLLQQLLNIKQNDFTILNNRNQFEQEFSLFCKNFPSQIKQILEEFDKHSKAHFEQEQKYQLFQSLIRDKVKTVLFYNTLQYYQIPQFNELEGQYLKRDYKYRFIIQNKDNISKIKYIYPLIYFYKKIHQFYSKKLTEKISESYTLQKIVENKPYLLKYYDENVKECWNKLCEFYPQMQIGCKVQPTQKLETADQVPLGNFLIIKKENETQASGGDQLHFFITEITSLQNNVLNEIKNLKTQPKEIFELYDDDMITISQNFNTQNLIYFENLQLEIGQQNKNMNTKLLKNYYIFDQLLNKSLIKEFQDSNYFEIKKDTKNLGIIYSNNILQGIDVQKIKRLNPKTKEKFLKQCLQQEQKFEIREQLFLLHDLMKKMPQQKIEPFLKNNLYIELEKNGFIEDESYFKECLRYFEVCELFDLLVILETELMDDLVQNLDKTYKDQLSENMFENFIKKFKQRVLDVLNKNSNDENEIKSNKDLQLILGRYIIRNLIAQKQQPNTTEQNIFEYINYFPDQQYLDPLLLPGEDEVKFEDLEIKHKYIFNLYERLSKDFKQQLDLKQKQLQSQKQEISKNINNQQMKIFGFEMEKKQLNGKLNNINEHVPQNNNDGSDDDDDDDDDNNNDDAV</sequence>
<dbReference type="KEGG" id="tet:TTHERM_00028820"/>
<dbReference type="Pfam" id="PF07728">
    <property type="entry name" value="AAA_5"/>
    <property type="match status" value="1"/>
</dbReference>
<evidence type="ECO:0000259" key="9">
    <source>
        <dbReference type="PROSITE" id="PS51981"/>
    </source>
</evidence>
<evidence type="ECO:0000256" key="8">
    <source>
        <dbReference type="SAM" id="MobiDB-lite"/>
    </source>
</evidence>
<dbReference type="InterPro" id="IPR003593">
    <property type="entry name" value="AAA+_ATPase"/>
</dbReference>
<dbReference type="GO" id="GO:0005737">
    <property type="term" value="C:cytoplasm"/>
    <property type="evidence" value="ECO:0007669"/>
    <property type="project" value="UniProtKB-SubCell"/>
</dbReference>
<evidence type="ECO:0000256" key="4">
    <source>
        <dbReference type="ARBA" id="ARBA00022771"/>
    </source>
</evidence>
<evidence type="ECO:0000256" key="2">
    <source>
        <dbReference type="ARBA" id="ARBA00022490"/>
    </source>
</evidence>
<dbReference type="RefSeq" id="XP_976878.2">
    <property type="nucleotide sequence ID" value="XM_971785.2"/>
</dbReference>
<organism evidence="10 11">
    <name type="scientific">Tetrahymena thermophila (strain SB210)</name>
    <dbReference type="NCBI Taxonomy" id="312017"/>
    <lineage>
        <taxon>Eukaryota</taxon>
        <taxon>Sar</taxon>
        <taxon>Alveolata</taxon>
        <taxon>Ciliophora</taxon>
        <taxon>Intramacronucleata</taxon>
        <taxon>Oligohymenophorea</taxon>
        <taxon>Hymenostomatida</taxon>
        <taxon>Tetrahymenina</taxon>
        <taxon>Tetrahymenidae</taxon>
        <taxon>Tetrahymena</taxon>
    </lineage>
</organism>
<dbReference type="eggNOG" id="ENOG502QQ65">
    <property type="taxonomic scope" value="Eukaryota"/>
</dbReference>
<name>Q22MZ2_TETTS</name>
<dbReference type="Gene3D" id="3.40.50.300">
    <property type="entry name" value="P-loop containing nucleotide triphosphate hydrolases"/>
    <property type="match status" value="2"/>
</dbReference>
<dbReference type="PANTHER" id="PTHR22605">
    <property type="entry name" value="RZ-TYPE DOMAIN-CONTAINING PROTEIN"/>
    <property type="match status" value="1"/>
</dbReference>
<dbReference type="OrthoDB" id="313566at2759"/>
<dbReference type="STRING" id="312017.Q22MZ2"/>
<evidence type="ECO:0000256" key="3">
    <source>
        <dbReference type="ARBA" id="ARBA00022723"/>
    </source>
</evidence>
<feature type="region of interest" description="Disordered" evidence="8">
    <location>
        <begin position="4526"/>
        <end position="4557"/>
    </location>
</feature>
<keyword evidence="5" id="KW-0862">Zinc</keyword>